<dbReference type="InterPro" id="IPR001223">
    <property type="entry name" value="Glyco_hydro18_cat"/>
</dbReference>
<gene>
    <name evidence="10" type="ORF">O3P69_007743</name>
</gene>
<evidence type="ECO:0000313" key="11">
    <source>
        <dbReference type="Proteomes" id="UP001487740"/>
    </source>
</evidence>
<dbReference type="GO" id="GO:0005975">
    <property type="term" value="P:carbohydrate metabolic process"/>
    <property type="evidence" value="ECO:0007669"/>
    <property type="project" value="InterPro"/>
</dbReference>
<dbReference type="GO" id="GO:0005764">
    <property type="term" value="C:lysosome"/>
    <property type="evidence" value="ECO:0007669"/>
    <property type="project" value="UniProtKB-SubCell"/>
</dbReference>
<dbReference type="FunFam" id="3.10.50.10:FF:000002">
    <property type="entry name" value="Chitinase domain-containing protein 1"/>
    <property type="match status" value="1"/>
</dbReference>
<dbReference type="Proteomes" id="UP001487740">
    <property type="component" value="Unassembled WGS sequence"/>
</dbReference>
<comment type="subcellular location">
    <subcellularLocation>
        <location evidence="1">Lysosome</location>
    </subcellularLocation>
    <subcellularLocation>
        <location evidence="2">Secreted</location>
    </subcellularLocation>
</comment>
<comment type="caution">
    <text evidence="10">The sequence shown here is derived from an EMBL/GenBank/DDBJ whole genome shotgun (WGS) entry which is preliminary data.</text>
</comment>
<evidence type="ECO:0000313" key="10">
    <source>
        <dbReference type="EMBL" id="KAK8404694.1"/>
    </source>
</evidence>
<evidence type="ECO:0000256" key="2">
    <source>
        <dbReference type="ARBA" id="ARBA00004613"/>
    </source>
</evidence>
<dbReference type="SMART" id="SM00636">
    <property type="entry name" value="Glyco_18"/>
    <property type="match status" value="1"/>
</dbReference>
<proteinExistence type="inferred from homology"/>
<dbReference type="AlphaFoldDB" id="A0AAW0UYC4"/>
<evidence type="ECO:0000259" key="9">
    <source>
        <dbReference type="PROSITE" id="PS51910"/>
    </source>
</evidence>
<feature type="signal peptide" evidence="8">
    <location>
        <begin position="1"/>
        <end position="17"/>
    </location>
</feature>
<name>A0AAW0UYC4_SCYPA</name>
<sequence>MFLRLGILLHLLYLSSCTLSRADKKKKPESKVTTGQVDRSVHDRGLVTEHPKWKDIVDNHASYHQHTAHRATQHMALAYVTPWNNHGYDVVKVFGGKFTHVSPVWLQLRYSAGNTIITGDHDVDQGWLAEVKKAGQSANVKIVPRLLFDGWQPRDFRELYDTEPKRKRVISEIVNMIKKHNFDGIVLEIWSQIPTQKLLDASPGFIRELARGIRLAGYTFILVIPPAVYQSNSPGSFVEKHFKELVDDVDAFSLMTYDFSSFQSPGPNSPLWWVRDCVERLVPDASSPDRSKILLGLNLYGLDYSVTGGNHILGPQYIDILATYKPKFSYDDVSKEHFFEYKAKSGRHVAFYPTLHSVALRVQLANDLGTGISLWEVGQGLDYFYDLL</sequence>
<evidence type="ECO:0000256" key="6">
    <source>
        <dbReference type="ARBA" id="ARBA00023228"/>
    </source>
</evidence>
<organism evidence="10 11">
    <name type="scientific">Scylla paramamosain</name>
    <name type="common">Mud crab</name>
    <dbReference type="NCBI Taxonomy" id="85552"/>
    <lineage>
        <taxon>Eukaryota</taxon>
        <taxon>Metazoa</taxon>
        <taxon>Ecdysozoa</taxon>
        <taxon>Arthropoda</taxon>
        <taxon>Crustacea</taxon>
        <taxon>Multicrustacea</taxon>
        <taxon>Malacostraca</taxon>
        <taxon>Eumalacostraca</taxon>
        <taxon>Eucarida</taxon>
        <taxon>Decapoda</taxon>
        <taxon>Pleocyemata</taxon>
        <taxon>Brachyura</taxon>
        <taxon>Eubrachyura</taxon>
        <taxon>Portunoidea</taxon>
        <taxon>Portunidae</taxon>
        <taxon>Portuninae</taxon>
        <taxon>Scylla</taxon>
    </lineage>
</organism>
<dbReference type="InterPro" id="IPR011583">
    <property type="entry name" value="Chitinase_II/V-like_cat"/>
</dbReference>
<dbReference type="FunFam" id="3.20.20.80:FF:000028">
    <property type="entry name" value="Chitinase domain-containing protein 1"/>
    <property type="match status" value="1"/>
</dbReference>
<dbReference type="PANTHER" id="PTHR46066">
    <property type="entry name" value="CHITINASE DOMAIN-CONTAINING PROTEIN 1 FAMILY MEMBER"/>
    <property type="match status" value="1"/>
</dbReference>
<dbReference type="GO" id="GO:0008061">
    <property type="term" value="F:chitin binding"/>
    <property type="evidence" value="ECO:0007669"/>
    <property type="project" value="InterPro"/>
</dbReference>
<dbReference type="CDD" id="cd02876">
    <property type="entry name" value="GH18_SI-CLP"/>
    <property type="match status" value="1"/>
</dbReference>
<evidence type="ECO:0000256" key="8">
    <source>
        <dbReference type="SAM" id="SignalP"/>
    </source>
</evidence>
<dbReference type="Gene3D" id="3.10.50.10">
    <property type="match status" value="1"/>
</dbReference>
<reference evidence="10 11" key="1">
    <citation type="submission" date="2023-03" db="EMBL/GenBank/DDBJ databases">
        <title>High-quality genome of Scylla paramamosain provides insights in environmental adaptation.</title>
        <authorList>
            <person name="Zhang L."/>
        </authorList>
    </citation>
    <scope>NUCLEOTIDE SEQUENCE [LARGE SCALE GENOMIC DNA]</scope>
    <source>
        <strain evidence="10">LZ_2023a</strain>
        <tissue evidence="10">Muscle</tissue>
    </source>
</reference>
<dbReference type="InterPro" id="IPR029070">
    <property type="entry name" value="Chitinase_insertion_sf"/>
</dbReference>
<dbReference type="GO" id="GO:0012505">
    <property type="term" value="C:endomembrane system"/>
    <property type="evidence" value="ECO:0007669"/>
    <property type="project" value="TreeGrafter"/>
</dbReference>
<evidence type="ECO:0000256" key="5">
    <source>
        <dbReference type="ARBA" id="ARBA00022729"/>
    </source>
</evidence>
<dbReference type="GO" id="GO:0070492">
    <property type="term" value="F:oligosaccharide binding"/>
    <property type="evidence" value="ECO:0007669"/>
    <property type="project" value="TreeGrafter"/>
</dbReference>
<dbReference type="GO" id="GO:0005576">
    <property type="term" value="C:extracellular region"/>
    <property type="evidence" value="ECO:0007669"/>
    <property type="project" value="UniProtKB-SubCell"/>
</dbReference>
<accession>A0AAW0UYC4</accession>
<dbReference type="SUPFAM" id="SSF51445">
    <property type="entry name" value="(Trans)glycosidases"/>
    <property type="match status" value="1"/>
</dbReference>
<dbReference type="InterPro" id="IPR017853">
    <property type="entry name" value="GH"/>
</dbReference>
<dbReference type="PANTHER" id="PTHR46066:SF2">
    <property type="entry name" value="CHITINASE DOMAIN-CONTAINING PROTEIN 1"/>
    <property type="match status" value="1"/>
</dbReference>
<evidence type="ECO:0000256" key="3">
    <source>
        <dbReference type="ARBA" id="ARBA00009336"/>
    </source>
</evidence>
<evidence type="ECO:0000256" key="7">
    <source>
        <dbReference type="ARBA" id="ARBA00040976"/>
    </source>
</evidence>
<evidence type="ECO:0000256" key="1">
    <source>
        <dbReference type="ARBA" id="ARBA00004371"/>
    </source>
</evidence>
<protein>
    <recommendedName>
        <fullName evidence="7">Chitinase domain-containing protein 1</fullName>
    </recommendedName>
</protein>
<feature type="chain" id="PRO_5043990597" description="Chitinase domain-containing protein 1" evidence="8">
    <location>
        <begin position="18"/>
        <end position="388"/>
    </location>
</feature>
<keyword evidence="5 8" id="KW-0732">Signal</keyword>
<dbReference type="PROSITE" id="PS51910">
    <property type="entry name" value="GH18_2"/>
    <property type="match status" value="1"/>
</dbReference>
<keyword evidence="4" id="KW-0964">Secreted</keyword>
<dbReference type="Pfam" id="PF00704">
    <property type="entry name" value="Glyco_hydro_18"/>
    <property type="match status" value="1"/>
</dbReference>
<evidence type="ECO:0000256" key="4">
    <source>
        <dbReference type="ARBA" id="ARBA00022525"/>
    </source>
</evidence>
<keyword evidence="6" id="KW-0458">Lysosome</keyword>
<feature type="domain" description="GH18" evidence="9">
    <location>
        <begin position="74"/>
        <end position="388"/>
    </location>
</feature>
<comment type="similarity">
    <text evidence="3">Belongs to the glycosyl hydrolase 18 family.</text>
</comment>
<dbReference type="Gene3D" id="3.20.20.80">
    <property type="entry name" value="Glycosidases"/>
    <property type="match status" value="1"/>
</dbReference>
<keyword evidence="11" id="KW-1185">Reference proteome</keyword>
<dbReference type="EMBL" id="JARAKH010000004">
    <property type="protein sequence ID" value="KAK8404694.1"/>
    <property type="molecule type" value="Genomic_DNA"/>
</dbReference>